<proteinExistence type="predicted"/>
<evidence type="ECO:0000256" key="1">
    <source>
        <dbReference type="SAM" id="MobiDB-lite"/>
    </source>
</evidence>
<feature type="compositionally biased region" description="Basic and acidic residues" evidence="1">
    <location>
        <begin position="334"/>
        <end position="348"/>
    </location>
</feature>
<dbReference type="InterPro" id="IPR027886">
    <property type="entry name" value="SPMIP4"/>
</dbReference>
<feature type="compositionally biased region" description="Basic and acidic residues" evidence="1">
    <location>
        <begin position="293"/>
        <end position="308"/>
    </location>
</feature>
<feature type="compositionally biased region" description="Polar residues" evidence="1">
    <location>
        <begin position="310"/>
        <end position="319"/>
    </location>
</feature>
<dbReference type="Proteomes" id="UP001059041">
    <property type="component" value="Linkage Group LG8"/>
</dbReference>
<feature type="region of interest" description="Disordered" evidence="1">
    <location>
        <begin position="290"/>
        <end position="348"/>
    </location>
</feature>
<evidence type="ECO:0000313" key="2">
    <source>
        <dbReference type="EMBL" id="KAI7807024.1"/>
    </source>
</evidence>
<dbReference type="EMBL" id="JAFHDT010000008">
    <property type="protein sequence ID" value="KAI7807024.1"/>
    <property type="molecule type" value="Genomic_DNA"/>
</dbReference>
<gene>
    <name evidence="2" type="ORF">IRJ41_018182</name>
</gene>
<name>A0A9W7WRJ2_TRIRA</name>
<sequence>ASRFQRERVPAVIKGHQHFSYGGAVLPESVTIQQYYELTPTKKSNLRINDQLLPKPTDIDMREWMIKAVVQKEHPYQSHIPRYAMFPSYESPDDPHTGVRAASTLPLNPLLPSSAPAVTVLYKTKGSPYRHEILDVPMATKREAIVCPGHCGFQNKLKGDAQVLYPKPVKTVCPNASLRNWNTTLSERNANMLRNLEKAQWLTSYQLHYTGTGPSNPIKLDDFYEKTIAVITGEMNPLTTQLRERSFPTFIPSRPLEGRKARVLKSPYAPLPSPPATSELGLDPPVTAQKCAQRKDHVPHSLESEAYKTEQVTESNQSYEDTRSVPGFGSMPGRSERSGLRCRETPSTDCRSFDENIRTMKSHLEKRNKYLSKGLQPRSFKGAKTDLRPRSTLLEVQDSFRKSEAHRRFRQSIKDTEVDLLELHYTLKSSHIQYSSVVSKVTVKKDFCSSLSTLFLRQRIALKTLTARWSSVCCRQDARRIYFAVLKFAVICAPEVSITPSLKASCSLTVQPSSQLSGQQLFPARSSLEI</sequence>
<dbReference type="GO" id="GO:0005813">
    <property type="term" value="C:centrosome"/>
    <property type="evidence" value="ECO:0007669"/>
    <property type="project" value="TreeGrafter"/>
</dbReference>
<evidence type="ECO:0000313" key="3">
    <source>
        <dbReference type="Proteomes" id="UP001059041"/>
    </source>
</evidence>
<dbReference type="Pfam" id="PF15093">
    <property type="entry name" value="SPMIP4-like"/>
    <property type="match status" value="1"/>
</dbReference>
<feature type="non-terminal residue" evidence="2">
    <location>
        <position position="530"/>
    </location>
</feature>
<accession>A0A9W7WRJ2</accession>
<dbReference type="AlphaFoldDB" id="A0A9W7WRJ2"/>
<organism evidence="2 3">
    <name type="scientific">Triplophysa rosa</name>
    <name type="common">Cave loach</name>
    <dbReference type="NCBI Taxonomy" id="992332"/>
    <lineage>
        <taxon>Eukaryota</taxon>
        <taxon>Metazoa</taxon>
        <taxon>Chordata</taxon>
        <taxon>Craniata</taxon>
        <taxon>Vertebrata</taxon>
        <taxon>Euteleostomi</taxon>
        <taxon>Actinopterygii</taxon>
        <taxon>Neopterygii</taxon>
        <taxon>Teleostei</taxon>
        <taxon>Ostariophysi</taxon>
        <taxon>Cypriniformes</taxon>
        <taxon>Nemacheilidae</taxon>
        <taxon>Triplophysa</taxon>
    </lineage>
</organism>
<dbReference type="PANTHER" id="PTHR31393:SF2">
    <property type="entry name" value="CHROMOSOME 7 OPEN READING FRAME 31"/>
    <property type="match status" value="1"/>
</dbReference>
<dbReference type="PANTHER" id="PTHR31393">
    <property type="entry name" value="C5ORF31"/>
    <property type="match status" value="1"/>
</dbReference>
<keyword evidence="3" id="KW-1185">Reference proteome</keyword>
<reference evidence="2" key="1">
    <citation type="submission" date="2021-02" db="EMBL/GenBank/DDBJ databases">
        <title>Comparative genomics reveals that relaxation of natural selection precedes convergent phenotypic evolution of cavefish.</title>
        <authorList>
            <person name="Peng Z."/>
        </authorList>
    </citation>
    <scope>NUCLEOTIDE SEQUENCE</scope>
    <source>
        <tissue evidence="2">Muscle</tissue>
    </source>
</reference>
<comment type="caution">
    <text evidence="2">The sequence shown here is derived from an EMBL/GenBank/DDBJ whole genome shotgun (WGS) entry which is preliminary data.</text>
</comment>
<protein>
    <submittedName>
        <fullName evidence="2">Uncharacterized protein</fullName>
    </submittedName>
</protein>